<keyword evidence="2" id="KW-0805">Transcription regulation</keyword>
<accession>A0A1V0RMR3</accession>
<keyword evidence="3" id="KW-0238">DNA-binding</keyword>
<dbReference type="PRINTS" id="PR00039">
    <property type="entry name" value="HTHLYSR"/>
</dbReference>
<dbReference type="InterPro" id="IPR036388">
    <property type="entry name" value="WH-like_DNA-bd_sf"/>
</dbReference>
<evidence type="ECO:0000256" key="4">
    <source>
        <dbReference type="ARBA" id="ARBA00023163"/>
    </source>
</evidence>
<dbReference type="PANTHER" id="PTHR30126">
    <property type="entry name" value="HTH-TYPE TRANSCRIPTIONAL REGULATOR"/>
    <property type="match status" value="1"/>
</dbReference>
<dbReference type="InterPro" id="IPR005119">
    <property type="entry name" value="LysR_subst-bd"/>
</dbReference>
<dbReference type="EMBL" id="CP020474">
    <property type="protein sequence ID" value="ARE83070.1"/>
    <property type="molecule type" value="Genomic_DNA"/>
</dbReference>
<evidence type="ECO:0000256" key="2">
    <source>
        <dbReference type="ARBA" id="ARBA00023015"/>
    </source>
</evidence>
<dbReference type="Gene3D" id="1.10.10.10">
    <property type="entry name" value="Winged helix-like DNA-binding domain superfamily/Winged helix DNA-binding domain"/>
    <property type="match status" value="1"/>
</dbReference>
<dbReference type="AlphaFoldDB" id="A0A1V0RMR3"/>
<dbReference type="InterPro" id="IPR000847">
    <property type="entry name" value="LysR_HTH_N"/>
</dbReference>
<evidence type="ECO:0000256" key="1">
    <source>
        <dbReference type="ARBA" id="ARBA00009437"/>
    </source>
</evidence>
<evidence type="ECO:0000313" key="6">
    <source>
        <dbReference type="EMBL" id="ARE83070.1"/>
    </source>
</evidence>
<dbReference type="InterPro" id="IPR036390">
    <property type="entry name" value="WH_DNA-bd_sf"/>
</dbReference>
<dbReference type="Pfam" id="PF00126">
    <property type="entry name" value="HTH_1"/>
    <property type="match status" value="1"/>
</dbReference>
<dbReference type="KEGG" id="rmm:ROSMUCSMR3_01586"/>
<dbReference type="SUPFAM" id="SSF53850">
    <property type="entry name" value="Periplasmic binding protein-like II"/>
    <property type="match status" value="1"/>
</dbReference>
<organism evidence="6 7">
    <name type="scientific">Roseovarius mucosus</name>
    <dbReference type="NCBI Taxonomy" id="215743"/>
    <lineage>
        <taxon>Bacteria</taxon>
        <taxon>Pseudomonadati</taxon>
        <taxon>Pseudomonadota</taxon>
        <taxon>Alphaproteobacteria</taxon>
        <taxon>Rhodobacterales</taxon>
        <taxon>Roseobacteraceae</taxon>
        <taxon>Roseovarius</taxon>
    </lineage>
</organism>
<gene>
    <name evidence="6" type="primary">cmpR</name>
    <name evidence="6" type="ORF">ROSMUCSMR3_01586</name>
</gene>
<dbReference type="SUPFAM" id="SSF46785">
    <property type="entry name" value="Winged helix' DNA-binding domain"/>
    <property type="match status" value="1"/>
</dbReference>
<evidence type="ECO:0000313" key="7">
    <source>
        <dbReference type="Proteomes" id="UP000192273"/>
    </source>
</evidence>
<proteinExistence type="inferred from homology"/>
<evidence type="ECO:0000259" key="5">
    <source>
        <dbReference type="PROSITE" id="PS50931"/>
    </source>
</evidence>
<keyword evidence="7" id="KW-1185">Reference proteome</keyword>
<dbReference type="Proteomes" id="UP000192273">
    <property type="component" value="Chromosome"/>
</dbReference>
<dbReference type="Gene3D" id="3.40.190.290">
    <property type="match status" value="1"/>
</dbReference>
<protein>
    <submittedName>
        <fullName evidence="6">HTH-type transcriptional activator CmpR</fullName>
    </submittedName>
</protein>
<dbReference type="PROSITE" id="PS50931">
    <property type="entry name" value="HTH_LYSR"/>
    <property type="match status" value="1"/>
</dbReference>
<sequence>MTRAAEVLRLSQSAVSAAISALERRHDVQLFDRVGRGIALTPAGAVFLTEAKDILNRSQQAERVLEDLSTLRRGSIQLVASQTVGNYWLPRQLMSFHSSNPDIDLSVEITNSDRVMDWITSGKAELGFIESPVTMDGLEATQVGTDQMVLIGSREIGLQIDRAMLMSLPWVIREEGSGTRAMLLEFLSHYRLTLSDIRIALVLPSNEAIASAVSDGLGVALMSRLAAGFLGQSSEIAIRPSPQPDRALTMVLSTQRHRSSAVQAFVRQIKAGSNPALI</sequence>
<reference evidence="6 7" key="1">
    <citation type="submission" date="2017-03" db="EMBL/GenBank/DDBJ databases">
        <title>Genome Sequence of Roseovarius mucosus strain SMR3 Isolated from a culture of the Diatom Skeletonema marinoi.</title>
        <authorList>
            <person name="Topel M."/>
            <person name="Pinder M."/>
            <person name="Johansson O.N."/>
            <person name="Kourtchenko O."/>
            <person name="Godhe A."/>
            <person name="Clarke A.K."/>
        </authorList>
    </citation>
    <scope>NUCLEOTIDE SEQUENCE [LARGE SCALE GENOMIC DNA]</scope>
    <source>
        <strain evidence="6 7">SMR3</strain>
    </source>
</reference>
<keyword evidence="4" id="KW-0804">Transcription</keyword>
<dbReference type="GO" id="GO:0000976">
    <property type="term" value="F:transcription cis-regulatory region binding"/>
    <property type="evidence" value="ECO:0007669"/>
    <property type="project" value="TreeGrafter"/>
</dbReference>
<name>A0A1V0RMR3_9RHOB</name>
<dbReference type="PANTHER" id="PTHR30126:SF39">
    <property type="entry name" value="HTH-TYPE TRANSCRIPTIONAL REGULATOR CYSL"/>
    <property type="match status" value="1"/>
</dbReference>
<comment type="similarity">
    <text evidence="1">Belongs to the LysR transcriptional regulatory family.</text>
</comment>
<dbReference type="Pfam" id="PF03466">
    <property type="entry name" value="LysR_substrate"/>
    <property type="match status" value="1"/>
</dbReference>
<dbReference type="GO" id="GO:0003700">
    <property type="term" value="F:DNA-binding transcription factor activity"/>
    <property type="evidence" value="ECO:0007669"/>
    <property type="project" value="InterPro"/>
</dbReference>
<feature type="domain" description="HTH lysR-type" evidence="5">
    <location>
        <begin position="1"/>
        <end position="41"/>
    </location>
</feature>
<evidence type="ECO:0000256" key="3">
    <source>
        <dbReference type="ARBA" id="ARBA00023125"/>
    </source>
</evidence>